<dbReference type="AlphaFoldDB" id="A0A445MY53"/>
<proteinExistence type="predicted"/>
<protein>
    <submittedName>
        <fullName evidence="1">Uncharacterized protein</fullName>
    </submittedName>
</protein>
<sequence>MAMSIQNNSPVPFWEVAPSLIREPYREAEQAVPVAVIGSPGSEVRFESLHPEIARVENGVLRFGATPGATVIVAEAIHGEVVSSRRYIQVDVEKPKTAAVLDWRPSGYVELLPDGTWHFYYFSGWYDASGSNIRVTGELASEVTLDRGYLLRFDVWGEIESVDGHYFDQLELYVDGWFMRSFNPTYDMNGAPLQPYPVPRRTETIDLSQFTGGSVTLRFLWDTGDGLYQKFDGWFVQNIELIPIGS</sequence>
<name>A0A445MY53_9BACT</name>
<reference evidence="1" key="1">
    <citation type="submission" date="2018-01" db="EMBL/GenBank/DDBJ databases">
        <authorList>
            <person name="Regsiter A."/>
            <person name="William W."/>
        </authorList>
    </citation>
    <scope>NUCLEOTIDE SEQUENCE</scope>
    <source>
        <strain evidence="1">TRIP AH-1</strain>
    </source>
</reference>
<accession>A0A445MY53</accession>
<dbReference type="EMBL" id="OJIN01000146">
    <property type="protein sequence ID" value="SPD74395.1"/>
    <property type="molecule type" value="Genomic_DNA"/>
</dbReference>
<evidence type="ECO:0000313" key="1">
    <source>
        <dbReference type="EMBL" id="SPD74395.1"/>
    </source>
</evidence>
<gene>
    <name evidence="1" type="ORF">PITCH_A230081</name>
</gene>
<organism evidence="1">
    <name type="scientific">uncultured Desulfobacterium sp</name>
    <dbReference type="NCBI Taxonomy" id="201089"/>
    <lineage>
        <taxon>Bacteria</taxon>
        <taxon>Pseudomonadati</taxon>
        <taxon>Thermodesulfobacteriota</taxon>
        <taxon>Desulfobacteria</taxon>
        <taxon>Desulfobacterales</taxon>
        <taxon>Desulfobacteriaceae</taxon>
        <taxon>Desulfobacterium</taxon>
        <taxon>environmental samples</taxon>
    </lineage>
</organism>